<dbReference type="NCBIfam" id="NF001591">
    <property type="entry name" value="PRK00393.1"/>
    <property type="match status" value="1"/>
</dbReference>
<dbReference type="Proteomes" id="UP000325755">
    <property type="component" value="Chromosome"/>
</dbReference>
<dbReference type="GO" id="GO:0008686">
    <property type="term" value="F:3,4-dihydroxy-2-butanone-4-phosphate synthase activity"/>
    <property type="evidence" value="ECO:0007669"/>
    <property type="project" value="UniProtKB-UniRule"/>
</dbReference>
<dbReference type="EC" id="4.1.99.12" evidence="20"/>
<evidence type="ECO:0000256" key="14">
    <source>
        <dbReference type="ARBA" id="ARBA00023134"/>
    </source>
</evidence>
<evidence type="ECO:0000256" key="6">
    <source>
        <dbReference type="ARBA" id="ARBA00005520"/>
    </source>
</evidence>
<name>A0A5Q0BFQ9_9GAMM</name>
<comment type="similarity">
    <text evidence="7 20">In the C-terminal section; belongs to the GTP cyclohydrolase II family.</text>
</comment>
<feature type="binding site" evidence="20">
    <location>
        <position position="268"/>
    </location>
    <ligand>
        <name>Zn(2+)</name>
        <dbReference type="ChEBI" id="CHEBI:29105"/>
        <note>catalytic</note>
    </ligand>
</feature>
<evidence type="ECO:0000259" key="21">
    <source>
        <dbReference type="Pfam" id="PF00925"/>
    </source>
</evidence>
<evidence type="ECO:0000256" key="9">
    <source>
        <dbReference type="ARBA" id="ARBA00022723"/>
    </source>
</evidence>
<dbReference type="EMBL" id="CP044205">
    <property type="protein sequence ID" value="QFY42693.1"/>
    <property type="molecule type" value="Genomic_DNA"/>
</dbReference>
<evidence type="ECO:0000256" key="17">
    <source>
        <dbReference type="ARBA" id="ARBA00023268"/>
    </source>
</evidence>
<feature type="binding site" evidence="20">
    <location>
        <position position="28"/>
    </location>
    <ligand>
        <name>Mg(2+)</name>
        <dbReference type="ChEBI" id="CHEBI:18420"/>
        <label>1</label>
    </ligand>
</feature>
<dbReference type="GO" id="GO:0008270">
    <property type="term" value="F:zinc ion binding"/>
    <property type="evidence" value="ECO:0007669"/>
    <property type="project" value="UniProtKB-UniRule"/>
</dbReference>
<dbReference type="HAMAP" id="MF_01283">
    <property type="entry name" value="RibBA"/>
    <property type="match status" value="1"/>
</dbReference>
<reference evidence="22 23" key="1">
    <citation type="submission" date="2019-09" db="EMBL/GenBank/DDBJ databases">
        <title>Ecophysiology of the spiral-shaped methanotroph Methylospira mobilis as revealed by the complete genome sequence.</title>
        <authorList>
            <person name="Oshkin I.Y."/>
            <person name="Dedysh S.N."/>
            <person name="Miroshnikov K."/>
            <person name="Danilova O.V."/>
            <person name="Hakobyan A."/>
            <person name="Liesack W."/>
        </authorList>
    </citation>
    <scope>NUCLEOTIDE SEQUENCE [LARGE SCALE GENOMIC DNA]</scope>
    <source>
        <strain evidence="22 23">Shm1</strain>
    </source>
</reference>
<comment type="cofactor">
    <cofactor evidence="2">
        <name>Mn(2+)</name>
        <dbReference type="ChEBI" id="CHEBI:29035"/>
    </cofactor>
</comment>
<dbReference type="GO" id="GO:0000287">
    <property type="term" value="F:magnesium ion binding"/>
    <property type="evidence" value="ECO:0007669"/>
    <property type="project" value="UniProtKB-UniRule"/>
</dbReference>
<feature type="binding site" evidence="20">
    <location>
        <position position="257"/>
    </location>
    <ligand>
        <name>Zn(2+)</name>
        <dbReference type="ChEBI" id="CHEBI:29105"/>
        <note>catalytic</note>
    </ligand>
</feature>
<dbReference type="SUPFAM" id="SSF55821">
    <property type="entry name" value="YrdC/RibB"/>
    <property type="match status" value="1"/>
</dbReference>
<feature type="binding site" evidence="20">
    <location>
        <position position="164"/>
    </location>
    <ligand>
        <name>D-ribulose 5-phosphate</name>
        <dbReference type="ChEBI" id="CHEBI:58121"/>
    </ligand>
</feature>
<comment type="catalytic activity">
    <reaction evidence="19 20">
        <text>GTP + 4 H2O = 2,5-diamino-6-hydroxy-4-(5-phosphoribosylamino)-pyrimidine + formate + 2 phosphate + 3 H(+)</text>
        <dbReference type="Rhea" id="RHEA:23704"/>
        <dbReference type="ChEBI" id="CHEBI:15377"/>
        <dbReference type="ChEBI" id="CHEBI:15378"/>
        <dbReference type="ChEBI" id="CHEBI:15740"/>
        <dbReference type="ChEBI" id="CHEBI:37565"/>
        <dbReference type="ChEBI" id="CHEBI:43474"/>
        <dbReference type="ChEBI" id="CHEBI:58614"/>
        <dbReference type="EC" id="3.5.4.25"/>
    </reaction>
</comment>
<evidence type="ECO:0000313" key="23">
    <source>
        <dbReference type="Proteomes" id="UP000325755"/>
    </source>
</evidence>
<dbReference type="HAMAP" id="MF_00180">
    <property type="entry name" value="RibB"/>
    <property type="match status" value="1"/>
</dbReference>
<dbReference type="InterPro" id="IPR036144">
    <property type="entry name" value="RibA-like_sf"/>
</dbReference>
<evidence type="ECO:0000256" key="20">
    <source>
        <dbReference type="HAMAP-Rule" id="MF_01283"/>
    </source>
</evidence>
<dbReference type="Pfam" id="PF00926">
    <property type="entry name" value="DHBP_synthase"/>
    <property type="match status" value="1"/>
</dbReference>
<evidence type="ECO:0000256" key="3">
    <source>
        <dbReference type="ARBA" id="ARBA00002284"/>
    </source>
</evidence>
<feature type="active site" description="Nucleophile; for GTP cyclohydrolase activity" evidence="20">
    <location>
        <position position="332"/>
    </location>
</feature>
<dbReference type="OrthoDB" id="9793111at2"/>
<feature type="region of interest" description="DHBP synthase" evidence="20">
    <location>
        <begin position="1"/>
        <end position="201"/>
    </location>
</feature>
<dbReference type="InterPro" id="IPR016299">
    <property type="entry name" value="Riboflavin_synth_RibBA"/>
</dbReference>
<feature type="site" description="Essential for DHBP synthase activity" evidence="20">
    <location>
        <position position="126"/>
    </location>
</feature>
<comment type="pathway">
    <text evidence="4 20">Cofactor biosynthesis; riboflavin biosynthesis; 5-amino-6-(D-ribitylamino)uracil from GTP: step 1/4.</text>
</comment>
<dbReference type="FunFam" id="3.40.50.10990:FF:000001">
    <property type="entry name" value="Riboflavin biosynthesis protein RibBA"/>
    <property type="match status" value="1"/>
</dbReference>
<dbReference type="PANTHER" id="PTHR21327:SF18">
    <property type="entry name" value="3,4-DIHYDROXY-2-BUTANONE 4-PHOSPHATE SYNTHASE"/>
    <property type="match status" value="1"/>
</dbReference>
<keyword evidence="8 20" id="KW-0686">Riboflavin biosynthesis</keyword>
<dbReference type="NCBIfam" id="TIGR00505">
    <property type="entry name" value="ribA"/>
    <property type="match status" value="1"/>
</dbReference>
<evidence type="ECO:0000256" key="5">
    <source>
        <dbReference type="ARBA" id="ARBA00004904"/>
    </source>
</evidence>
<dbReference type="GO" id="GO:0009231">
    <property type="term" value="P:riboflavin biosynthetic process"/>
    <property type="evidence" value="ECO:0007669"/>
    <property type="project" value="UniProtKB-UniRule"/>
</dbReference>
<feature type="binding site" evidence="20">
    <location>
        <begin position="140"/>
        <end position="144"/>
    </location>
    <ligand>
        <name>D-ribulose 5-phosphate</name>
        <dbReference type="ChEBI" id="CHEBI:58121"/>
    </ligand>
</feature>
<dbReference type="CDD" id="cd00641">
    <property type="entry name" value="GTP_cyclohydro2"/>
    <property type="match status" value="1"/>
</dbReference>
<dbReference type="Gene3D" id="3.40.50.10990">
    <property type="entry name" value="GTP cyclohydrolase II"/>
    <property type="match status" value="1"/>
</dbReference>
<dbReference type="InterPro" id="IPR032677">
    <property type="entry name" value="GTP_cyclohydro_II"/>
</dbReference>
<comment type="similarity">
    <text evidence="6 20">In the N-terminal section; belongs to the DHBP synthase family.</text>
</comment>
<proteinExistence type="inferred from homology"/>
<feature type="binding site" evidence="20">
    <location>
        <position position="273"/>
    </location>
    <ligand>
        <name>GTP</name>
        <dbReference type="ChEBI" id="CHEBI:37565"/>
    </ligand>
</feature>
<accession>A0A5Q0BFQ9</accession>
<feature type="binding site" evidence="20">
    <location>
        <position position="143"/>
    </location>
    <ligand>
        <name>Mg(2+)</name>
        <dbReference type="ChEBI" id="CHEBI:18420"/>
        <label>2</label>
    </ligand>
</feature>
<evidence type="ECO:0000256" key="10">
    <source>
        <dbReference type="ARBA" id="ARBA00022741"/>
    </source>
</evidence>
<comment type="function">
    <text evidence="18 20">Catalyzes the conversion of GTP to 2,5-diamino-6-ribosylamino-4(3H)-pyrimidinone 5'-phosphate (DARP), formate and pyrophosphate.</text>
</comment>
<evidence type="ECO:0000256" key="8">
    <source>
        <dbReference type="ARBA" id="ARBA00022619"/>
    </source>
</evidence>
<feature type="binding site" evidence="20">
    <location>
        <position position="28"/>
    </location>
    <ligand>
        <name>Mg(2+)</name>
        <dbReference type="ChEBI" id="CHEBI:18420"/>
        <label>2</label>
    </ligand>
</feature>
<comment type="pathway">
    <text evidence="5 20">Cofactor biosynthesis; riboflavin biosynthesis; 2-hydroxy-3-oxobutyl phosphate from D-ribulose 5-phosphate: step 1/1.</text>
</comment>
<feature type="binding site" evidence="20">
    <location>
        <begin position="252"/>
        <end position="256"/>
    </location>
    <ligand>
        <name>GTP</name>
        <dbReference type="ChEBI" id="CHEBI:37565"/>
    </ligand>
</feature>
<feature type="binding site" evidence="20">
    <location>
        <position position="270"/>
    </location>
    <ligand>
        <name>Zn(2+)</name>
        <dbReference type="ChEBI" id="CHEBI:29105"/>
        <note>catalytic</note>
    </ligand>
</feature>
<feature type="domain" description="GTP cyclohydrolase II" evidence="21">
    <location>
        <begin position="209"/>
        <end position="374"/>
    </location>
</feature>
<dbReference type="PIRSF" id="PIRSF001259">
    <property type="entry name" value="RibA"/>
    <property type="match status" value="1"/>
</dbReference>
<dbReference type="NCBIfam" id="NF006803">
    <property type="entry name" value="PRK09311.1"/>
    <property type="match status" value="1"/>
</dbReference>
<dbReference type="NCBIfam" id="TIGR00506">
    <property type="entry name" value="ribB"/>
    <property type="match status" value="1"/>
</dbReference>
<dbReference type="FunCoup" id="A0A5Q0BFQ9">
    <property type="interactions" value="422"/>
</dbReference>
<evidence type="ECO:0000256" key="19">
    <source>
        <dbReference type="ARBA" id="ARBA00049295"/>
    </source>
</evidence>
<dbReference type="Pfam" id="PF00925">
    <property type="entry name" value="GTP_cyclohydro2"/>
    <property type="match status" value="1"/>
</dbReference>
<evidence type="ECO:0000256" key="13">
    <source>
        <dbReference type="ARBA" id="ARBA00022842"/>
    </source>
</evidence>
<evidence type="ECO:0000256" key="2">
    <source>
        <dbReference type="ARBA" id="ARBA00001936"/>
    </source>
</evidence>
<evidence type="ECO:0000256" key="12">
    <source>
        <dbReference type="ARBA" id="ARBA00022833"/>
    </source>
</evidence>
<dbReference type="UniPathway" id="UPA00275">
    <property type="reaction ID" value="UER00399"/>
</dbReference>
<keyword evidence="23" id="KW-1185">Reference proteome</keyword>
<comment type="function">
    <text evidence="3 20">Catalyzes the conversion of D-ribulose 5-phosphate to formate and 3,4-dihydroxy-2-butanone 4-phosphate.</text>
</comment>
<dbReference type="FunFam" id="3.90.870.10:FF:000001">
    <property type="entry name" value="Riboflavin biosynthesis protein RibBA"/>
    <property type="match status" value="1"/>
</dbReference>
<feature type="binding site" evidence="20">
    <location>
        <position position="353"/>
    </location>
    <ligand>
        <name>GTP</name>
        <dbReference type="ChEBI" id="CHEBI:37565"/>
    </ligand>
</feature>
<keyword evidence="14 20" id="KW-0342">GTP-binding</keyword>
<comment type="cofactor">
    <cofactor evidence="20">
        <name>Zn(2+)</name>
        <dbReference type="ChEBI" id="CHEBI:29105"/>
    </cofactor>
    <text evidence="20">Binds 1 zinc ion per subunit.</text>
</comment>
<dbReference type="GO" id="GO:0005525">
    <property type="term" value="F:GTP binding"/>
    <property type="evidence" value="ECO:0007669"/>
    <property type="project" value="UniProtKB-KW"/>
</dbReference>
<dbReference type="KEGG" id="mmob:F6R98_08690"/>
<dbReference type="HAMAP" id="MF_00179">
    <property type="entry name" value="RibA"/>
    <property type="match status" value="1"/>
</dbReference>
<dbReference type="GO" id="GO:0030145">
    <property type="term" value="F:manganese ion binding"/>
    <property type="evidence" value="ECO:0007669"/>
    <property type="project" value="UniProtKB-UniRule"/>
</dbReference>
<sequence length="419" mass="45792">MPYDSIEIALAAVRNGSFVVVADDAARENEGDLIIAAEKITPEHMAFMVRHTSGIVCVSLPQERVNALQLPPMTHTGTDPRHTAFTVSVDFNKGTSTGISAADRSSTVRALADSRVGMDEFARPGHIFPLLARKNGVLERPGHTEAAGDLARLAGLYPAAALSEIVNDDGRMVRGPELLEFARRHRLPIIRIADLIAYRRRTERLIKHEAEARLPTPYGVFTAHVYRSIVDGSEHLALIKGEVHGQHNVLVRVHSECLTGDVLESLRCDCGNQLKMALEAISRAGSGVLVYLRGHEGRGIGLAHKLRAYQLQDKGRDTVEANLDLGLPVDSRSYDVGAQILTDLGITTLRLMSNNPAKFTELEGYRLKIVERVPLEPEPNAENIVYLRTKSQKLGHLFDPATLVLKADHENASSSVIGA</sequence>
<feature type="binding site" evidence="20">
    <location>
        <position position="358"/>
    </location>
    <ligand>
        <name>GTP</name>
        <dbReference type="ChEBI" id="CHEBI:37565"/>
    </ligand>
</feature>
<evidence type="ECO:0000256" key="16">
    <source>
        <dbReference type="ARBA" id="ARBA00023239"/>
    </source>
</evidence>
<dbReference type="PANTHER" id="PTHR21327">
    <property type="entry name" value="GTP CYCLOHYDROLASE II-RELATED"/>
    <property type="match status" value="1"/>
</dbReference>
<dbReference type="AlphaFoldDB" id="A0A5Q0BFQ9"/>
<evidence type="ECO:0000256" key="4">
    <source>
        <dbReference type="ARBA" id="ARBA00004853"/>
    </source>
</evidence>
<keyword evidence="9 20" id="KW-0479">Metal-binding</keyword>
<evidence type="ECO:0000256" key="1">
    <source>
        <dbReference type="ARBA" id="ARBA00000141"/>
    </source>
</evidence>
<dbReference type="InParanoid" id="A0A5Q0BFQ9"/>
<feature type="region of interest" description="GTP cyclohydrolase II" evidence="20">
    <location>
        <begin position="202"/>
        <end position="419"/>
    </location>
</feature>
<comment type="cofactor">
    <cofactor evidence="20">
        <name>Mg(2+)</name>
        <dbReference type="ChEBI" id="CHEBI:18420"/>
    </cofactor>
    <cofactor evidence="20">
        <name>Mn(2+)</name>
        <dbReference type="ChEBI" id="CHEBI:29035"/>
    </cofactor>
    <text evidence="20">Binds 2 divalent metal cations per subunit. Magnesium or manganese.</text>
</comment>
<evidence type="ECO:0000256" key="15">
    <source>
        <dbReference type="ARBA" id="ARBA00023211"/>
    </source>
</evidence>
<feature type="binding site" evidence="20">
    <location>
        <position position="318"/>
    </location>
    <ligand>
        <name>GTP</name>
        <dbReference type="ChEBI" id="CHEBI:37565"/>
    </ligand>
</feature>
<protein>
    <recommendedName>
        <fullName evidence="20">Riboflavin biosynthesis protein RibBA</fullName>
    </recommendedName>
    <domain>
        <recommendedName>
            <fullName evidence="20">3,4-dihydroxy-2-butanone 4-phosphate synthase</fullName>
            <shortName evidence="20">DHBP synthase</shortName>
            <ecNumber evidence="20">4.1.99.12</ecNumber>
        </recommendedName>
    </domain>
    <domain>
        <recommendedName>
            <fullName evidence="20">GTP cyclohydrolase-2</fullName>
            <ecNumber evidence="20">3.5.4.25</ecNumber>
        </recommendedName>
        <alternativeName>
            <fullName evidence="20">GTP cyclohydrolase II</fullName>
        </alternativeName>
    </domain>
</protein>
<dbReference type="GO" id="GO:0005829">
    <property type="term" value="C:cytosol"/>
    <property type="evidence" value="ECO:0007669"/>
    <property type="project" value="TreeGrafter"/>
</dbReference>
<organism evidence="22 23">
    <name type="scientific">Candidatus Methylospira mobilis</name>
    <dbReference type="NCBI Taxonomy" id="1808979"/>
    <lineage>
        <taxon>Bacteria</taxon>
        <taxon>Pseudomonadati</taxon>
        <taxon>Pseudomonadota</taxon>
        <taxon>Gammaproteobacteria</taxon>
        <taxon>Methylococcales</taxon>
        <taxon>Methylococcaceae</taxon>
        <taxon>Candidatus Methylospira</taxon>
    </lineage>
</organism>
<evidence type="ECO:0000256" key="18">
    <source>
        <dbReference type="ARBA" id="ARBA00043932"/>
    </source>
</evidence>
<keyword evidence="17 20" id="KW-0511">Multifunctional enzyme</keyword>
<dbReference type="EC" id="3.5.4.25" evidence="20"/>
<comment type="catalytic activity">
    <reaction evidence="1 20">
        <text>D-ribulose 5-phosphate = (2S)-2-hydroxy-3-oxobutyl phosphate + formate + H(+)</text>
        <dbReference type="Rhea" id="RHEA:18457"/>
        <dbReference type="ChEBI" id="CHEBI:15378"/>
        <dbReference type="ChEBI" id="CHEBI:15740"/>
        <dbReference type="ChEBI" id="CHEBI:58121"/>
        <dbReference type="ChEBI" id="CHEBI:58830"/>
        <dbReference type="EC" id="4.1.99.12"/>
    </reaction>
</comment>
<dbReference type="InterPro" id="IPR000926">
    <property type="entry name" value="RibA"/>
</dbReference>
<evidence type="ECO:0000256" key="11">
    <source>
        <dbReference type="ARBA" id="ARBA00022801"/>
    </source>
</evidence>
<dbReference type="Gene3D" id="3.90.870.10">
    <property type="entry name" value="DHBP synthase"/>
    <property type="match status" value="1"/>
</dbReference>
<feature type="site" description="Essential for DHBP synthase activity" evidence="20">
    <location>
        <position position="164"/>
    </location>
</feature>
<dbReference type="GO" id="GO:0003935">
    <property type="term" value="F:GTP cyclohydrolase II activity"/>
    <property type="evidence" value="ECO:0007669"/>
    <property type="project" value="UniProtKB-UniRule"/>
</dbReference>
<evidence type="ECO:0000313" key="22">
    <source>
        <dbReference type="EMBL" id="QFY42693.1"/>
    </source>
</evidence>
<gene>
    <name evidence="20" type="primary">ribBA</name>
    <name evidence="22" type="ORF">F6R98_08690</name>
</gene>
<keyword evidence="11 20" id="KW-0378">Hydrolase</keyword>
<dbReference type="InterPro" id="IPR000422">
    <property type="entry name" value="DHBP_synthase_RibB"/>
</dbReference>
<dbReference type="RefSeq" id="WP_153248688.1">
    <property type="nucleotide sequence ID" value="NZ_CP044205.1"/>
</dbReference>
<feature type="binding site" evidence="20">
    <location>
        <begin position="27"/>
        <end position="28"/>
    </location>
    <ligand>
        <name>D-ribulose 5-phosphate</name>
        <dbReference type="ChEBI" id="CHEBI:58121"/>
    </ligand>
</feature>
<evidence type="ECO:0000256" key="7">
    <source>
        <dbReference type="ARBA" id="ARBA00008976"/>
    </source>
</evidence>
<dbReference type="SUPFAM" id="SSF142695">
    <property type="entry name" value="RibA-like"/>
    <property type="match status" value="1"/>
</dbReference>
<keyword evidence="12 20" id="KW-0862">Zinc</keyword>
<feature type="binding site" evidence="20">
    <location>
        <position position="32"/>
    </location>
    <ligand>
        <name>D-ribulose 5-phosphate</name>
        <dbReference type="ChEBI" id="CHEBI:58121"/>
    </ligand>
</feature>
<keyword evidence="15 20" id="KW-0464">Manganese</keyword>
<feature type="binding site" evidence="20">
    <location>
        <begin position="296"/>
        <end position="298"/>
    </location>
    <ligand>
        <name>GTP</name>
        <dbReference type="ChEBI" id="CHEBI:37565"/>
    </ligand>
</feature>
<keyword evidence="10 20" id="KW-0547">Nucleotide-binding</keyword>
<dbReference type="InterPro" id="IPR017945">
    <property type="entry name" value="DHBP_synth_RibB-like_a/b_dom"/>
</dbReference>
<keyword evidence="13 20" id="KW-0460">Magnesium</keyword>
<keyword evidence="16 20" id="KW-0456">Lyase</keyword>
<feature type="active site" description="Proton acceptor; for GTP cyclohydrolase activity" evidence="20">
    <location>
        <position position="330"/>
    </location>
</feature>